<feature type="region of interest" description="Disordered" evidence="1">
    <location>
        <begin position="65"/>
        <end position="90"/>
    </location>
</feature>
<feature type="compositionally biased region" description="Basic and acidic residues" evidence="1">
    <location>
        <begin position="77"/>
        <end position="90"/>
    </location>
</feature>
<reference evidence="2 3" key="1">
    <citation type="submission" date="2022-07" db="EMBL/GenBank/DDBJ databases">
        <authorList>
            <person name="Li W.-J."/>
            <person name="Deng Q.-Q."/>
        </authorList>
    </citation>
    <scope>NUCLEOTIDE SEQUENCE [LARGE SCALE GENOMIC DNA]</scope>
    <source>
        <strain evidence="2 3">SYSU M60028</strain>
    </source>
</reference>
<keyword evidence="3" id="KW-1185">Reference proteome</keyword>
<accession>A0ABT1L8K3</accession>
<dbReference type="Proteomes" id="UP001205890">
    <property type="component" value="Unassembled WGS sequence"/>
</dbReference>
<dbReference type="EMBL" id="JANCLU010000003">
    <property type="protein sequence ID" value="MCP8937807.1"/>
    <property type="molecule type" value="Genomic_DNA"/>
</dbReference>
<dbReference type="RefSeq" id="WP_254739138.1">
    <property type="nucleotide sequence ID" value="NZ_JANCLU010000003.1"/>
</dbReference>
<proteinExistence type="predicted"/>
<evidence type="ECO:0000256" key="1">
    <source>
        <dbReference type="SAM" id="MobiDB-lite"/>
    </source>
</evidence>
<evidence type="ECO:0000313" key="2">
    <source>
        <dbReference type="EMBL" id="MCP8937807.1"/>
    </source>
</evidence>
<sequence>MGFLLRVGIVVAIIYALSPVREPIGTEAARAVVGEAAESAGAAAIRYCAANPAECRRAAAALGSVAPREAGSARAEPSSRPRPADARPAR</sequence>
<name>A0ABT1L8K3_9HYPH</name>
<evidence type="ECO:0000313" key="3">
    <source>
        <dbReference type="Proteomes" id="UP001205890"/>
    </source>
</evidence>
<comment type="caution">
    <text evidence="2">The sequence shown here is derived from an EMBL/GenBank/DDBJ whole genome shotgun (WGS) entry which is preliminary data.</text>
</comment>
<protein>
    <submittedName>
        <fullName evidence="2">Uncharacterized protein</fullName>
    </submittedName>
</protein>
<organism evidence="2 3">
    <name type="scientific">Alsobacter ponti</name>
    <dbReference type="NCBI Taxonomy" id="2962936"/>
    <lineage>
        <taxon>Bacteria</taxon>
        <taxon>Pseudomonadati</taxon>
        <taxon>Pseudomonadota</taxon>
        <taxon>Alphaproteobacteria</taxon>
        <taxon>Hyphomicrobiales</taxon>
        <taxon>Alsobacteraceae</taxon>
        <taxon>Alsobacter</taxon>
    </lineage>
</organism>
<gene>
    <name evidence="2" type="ORF">NK718_04715</name>
</gene>